<dbReference type="AlphaFoldDB" id="A0A0A8J7N7"/>
<feature type="transmembrane region" description="Helical" evidence="5">
    <location>
        <begin position="46"/>
        <end position="63"/>
    </location>
</feature>
<keyword evidence="2 5" id="KW-0812">Transmembrane</keyword>
<dbReference type="RefSeq" id="WP_094318871.1">
    <property type="nucleotide sequence ID" value="NZ_CP047662.1"/>
</dbReference>
<evidence type="ECO:0000313" key="7">
    <source>
        <dbReference type="EMBL" id="BAQ02276.1"/>
    </source>
</evidence>
<comment type="subcellular location">
    <subcellularLocation>
        <location evidence="1">Membrane</location>
        <topology evidence="1">Multi-pass membrane protein</topology>
    </subcellularLocation>
</comment>
<feature type="domain" description="GtrA/DPMS transmembrane" evidence="6">
    <location>
        <begin position="15"/>
        <end position="107"/>
    </location>
</feature>
<reference evidence="7" key="1">
    <citation type="journal article" date="2014" name="DNA Res.">
        <title>A complete view of the genetic diversity of the Escherichia coli O-antigen biosynthesis gene cluster.</title>
        <authorList>
            <person name="Iguchi A."/>
            <person name="Iyoda S."/>
            <person name="Kikuchi T."/>
            <person name="Ogura Y."/>
            <person name="Katsura K."/>
            <person name="Ohnishi M."/>
            <person name="Hayashi T."/>
            <person name="Thomson N.R."/>
        </authorList>
    </citation>
    <scope>NUCLEOTIDE SEQUENCE</scope>
    <source>
        <strain evidence="7">Coli Pecs</strain>
    </source>
</reference>
<dbReference type="InterPro" id="IPR016480">
    <property type="entry name" value="Glc_translocase_bactprenl-link"/>
</dbReference>
<evidence type="ECO:0000256" key="5">
    <source>
        <dbReference type="SAM" id="Phobius"/>
    </source>
</evidence>
<feature type="transmembrane region" description="Helical" evidence="5">
    <location>
        <begin position="12"/>
        <end position="34"/>
    </location>
</feature>
<evidence type="ECO:0000256" key="1">
    <source>
        <dbReference type="ARBA" id="ARBA00004141"/>
    </source>
</evidence>
<accession>A0A0A8J7N7</accession>
<evidence type="ECO:0000256" key="3">
    <source>
        <dbReference type="ARBA" id="ARBA00022989"/>
    </source>
</evidence>
<evidence type="ECO:0000256" key="2">
    <source>
        <dbReference type="ARBA" id="ARBA00022692"/>
    </source>
</evidence>
<keyword evidence="3 5" id="KW-1133">Transmembrane helix</keyword>
<dbReference type="GO" id="GO:0000271">
    <property type="term" value="P:polysaccharide biosynthetic process"/>
    <property type="evidence" value="ECO:0007669"/>
    <property type="project" value="InterPro"/>
</dbReference>
<evidence type="ECO:0000259" key="6">
    <source>
        <dbReference type="Pfam" id="PF04138"/>
    </source>
</evidence>
<keyword evidence="4 5" id="KW-0472">Membrane</keyword>
<protein>
    <submittedName>
        <fullName evidence="7">Putative glycosyltranslocase</fullName>
    </submittedName>
</protein>
<dbReference type="InterPro" id="IPR007267">
    <property type="entry name" value="GtrA_DPMS_TM"/>
</dbReference>
<dbReference type="EMBL" id="AB972422">
    <property type="protein sequence ID" value="BAQ02276.1"/>
    <property type="molecule type" value="Genomic_DNA"/>
</dbReference>
<sequence>MLKIGKLLTSSFFSYFLIGIVNTALHWGVFYACYNNLAFGQGRSNIVGFICAATFSFFANARYSFKVSATKARYFIFIFFMGAMSYLFGVLFDLLALSPIFTLFTFSLFSLVLGYCASCLSLHLGIIKYFGYFSRLF</sequence>
<dbReference type="PROSITE" id="PS51257">
    <property type="entry name" value="PROKAR_LIPOPROTEIN"/>
    <property type="match status" value="1"/>
</dbReference>
<feature type="transmembrane region" description="Helical" evidence="5">
    <location>
        <begin position="75"/>
        <end position="97"/>
    </location>
</feature>
<dbReference type="PIRSF" id="PIRSF006298">
    <property type="entry name" value="GtrA_prd"/>
    <property type="match status" value="1"/>
</dbReference>
<dbReference type="Pfam" id="PF04138">
    <property type="entry name" value="GtrA_DPMS_TM"/>
    <property type="match status" value="1"/>
</dbReference>
<feature type="transmembrane region" description="Helical" evidence="5">
    <location>
        <begin position="103"/>
        <end position="127"/>
    </location>
</feature>
<proteinExistence type="predicted"/>
<evidence type="ECO:0000256" key="4">
    <source>
        <dbReference type="ARBA" id="ARBA00023136"/>
    </source>
</evidence>
<name>A0A0A8J7N7_ECOLX</name>
<dbReference type="GO" id="GO:0016020">
    <property type="term" value="C:membrane"/>
    <property type="evidence" value="ECO:0007669"/>
    <property type="project" value="UniProtKB-SubCell"/>
</dbReference>
<organism evidence="7">
    <name type="scientific">Escherichia coli</name>
    <dbReference type="NCBI Taxonomy" id="562"/>
    <lineage>
        <taxon>Bacteria</taxon>
        <taxon>Pseudomonadati</taxon>
        <taxon>Pseudomonadota</taxon>
        <taxon>Gammaproteobacteria</taxon>
        <taxon>Enterobacterales</taxon>
        <taxon>Enterobacteriaceae</taxon>
        <taxon>Escherichia</taxon>
    </lineage>
</organism>